<dbReference type="AlphaFoldDB" id="A0A4Q9P027"/>
<evidence type="ECO:0000313" key="1">
    <source>
        <dbReference type="EMBL" id="TBU63180.1"/>
    </source>
</evidence>
<organism evidence="1 2">
    <name type="scientific">Dichomitus squalens</name>
    <dbReference type="NCBI Taxonomy" id="114155"/>
    <lineage>
        <taxon>Eukaryota</taxon>
        <taxon>Fungi</taxon>
        <taxon>Dikarya</taxon>
        <taxon>Basidiomycota</taxon>
        <taxon>Agaricomycotina</taxon>
        <taxon>Agaricomycetes</taxon>
        <taxon>Polyporales</taxon>
        <taxon>Polyporaceae</taxon>
        <taxon>Dichomitus</taxon>
    </lineage>
</organism>
<gene>
    <name evidence="1" type="ORF">BD310DRAFT_620713</name>
</gene>
<keyword evidence="2" id="KW-1185">Reference proteome</keyword>
<evidence type="ECO:0000313" key="2">
    <source>
        <dbReference type="Proteomes" id="UP000292082"/>
    </source>
</evidence>
<sequence>MILRMAYRSCCSASLHHCVPLTLLLSYFSVPSSMVYVSRIHGSSTFDVFDLFQFLRPNYSATLNAVVVRSSYCS</sequence>
<protein>
    <submittedName>
        <fullName evidence="1">Uncharacterized protein</fullName>
    </submittedName>
</protein>
<accession>A0A4Q9P027</accession>
<proteinExistence type="predicted"/>
<name>A0A4Q9P027_9APHY</name>
<reference evidence="1 2" key="1">
    <citation type="submission" date="2019-01" db="EMBL/GenBank/DDBJ databases">
        <title>Draft genome sequences of three monokaryotic isolates of the white-rot basidiomycete fungus Dichomitus squalens.</title>
        <authorList>
            <consortium name="DOE Joint Genome Institute"/>
            <person name="Lopez S.C."/>
            <person name="Andreopoulos B."/>
            <person name="Pangilinan J."/>
            <person name="Lipzen A."/>
            <person name="Riley R."/>
            <person name="Ahrendt S."/>
            <person name="Ng V."/>
            <person name="Barry K."/>
            <person name="Daum C."/>
            <person name="Grigoriev I.V."/>
            <person name="Hilden K.S."/>
            <person name="Makela M.R."/>
            <person name="de Vries R.P."/>
        </authorList>
    </citation>
    <scope>NUCLEOTIDE SEQUENCE [LARGE SCALE GENOMIC DNA]</scope>
    <source>
        <strain evidence="1 2">CBS 464.89</strain>
    </source>
</reference>
<dbReference type="EMBL" id="ML145090">
    <property type="protein sequence ID" value="TBU63180.1"/>
    <property type="molecule type" value="Genomic_DNA"/>
</dbReference>
<dbReference type="Proteomes" id="UP000292082">
    <property type="component" value="Unassembled WGS sequence"/>
</dbReference>